<name>A0A8J5JVF8_HOMAM</name>
<protein>
    <submittedName>
        <fullName evidence="1">Uncharacterized protein</fullName>
    </submittedName>
</protein>
<reference evidence="1" key="1">
    <citation type="journal article" date="2021" name="Sci. Adv.">
        <title>The American lobster genome reveals insights on longevity, neural, and immune adaptations.</title>
        <authorList>
            <person name="Polinski J.M."/>
            <person name="Zimin A.V."/>
            <person name="Clark K.F."/>
            <person name="Kohn A.B."/>
            <person name="Sadowski N."/>
            <person name="Timp W."/>
            <person name="Ptitsyn A."/>
            <person name="Khanna P."/>
            <person name="Romanova D.Y."/>
            <person name="Williams P."/>
            <person name="Greenwood S.J."/>
            <person name="Moroz L.L."/>
            <person name="Walt D.R."/>
            <person name="Bodnar A.G."/>
        </authorList>
    </citation>
    <scope>NUCLEOTIDE SEQUENCE</scope>
    <source>
        <strain evidence="1">GMGI-L3</strain>
    </source>
</reference>
<organism evidence="1 2">
    <name type="scientific">Homarus americanus</name>
    <name type="common">American lobster</name>
    <dbReference type="NCBI Taxonomy" id="6706"/>
    <lineage>
        <taxon>Eukaryota</taxon>
        <taxon>Metazoa</taxon>
        <taxon>Ecdysozoa</taxon>
        <taxon>Arthropoda</taxon>
        <taxon>Crustacea</taxon>
        <taxon>Multicrustacea</taxon>
        <taxon>Malacostraca</taxon>
        <taxon>Eumalacostraca</taxon>
        <taxon>Eucarida</taxon>
        <taxon>Decapoda</taxon>
        <taxon>Pleocyemata</taxon>
        <taxon>Astacidea</taxon>
        <taxon>Nephropoidea</taxon>
        <taxon>Nephropidae</taxon>
        <taxon>Homarus</taxon>
    </lineage>
</organism>
<gene>
    <name evidence="1" type="ORF">Hamer_G001954</name>
</gene>
<evidence type="ECO:0000313" key="1">
    <source>
        <dbReference type="EMBL" id="KAG7162933.1"/>
    </source>
</evidence>
<keyword evidence="2" id="KW-1185">Reference proteome</keyword>
<dbReference type="EMBL" id="JAHLQT010026502">
    <property type="protein sequence ID" value="KAG7162933.1"/>
    <property type="molecule type" value="Genomic_DNA"/>
</dbReference>
<dbReference type="Proteomes" id="UP000747542">
    <property type="component" value="Unassembled WGS sequence"/>
</dbReference>
<comment type="caution">
    <text evidence="1">The sequence shown here is derived from an EMBL/GenBank/DDBJ whole genome shotgun (WGS) entry which is preliminary data.</text>
</comment>
<proteinExistence type="predicted"/>
<dbReference type="AlphaFoldDB" id="A0A8J5JVF8"/>
<evidence type="ECO:0000313" key="2">
    <source>
        <dbReference type="Proteomes" id="UP000747542"/>
    </source>
</evidence>
<sequence length="175" mass="18664">MATLGVCWSGEIMAVGCVLSGEIMARWVCVGQVRSWPGPYELGQVYKSWLGSTLYVGCVLVRFDLGLVGFDLGHVGCVLVRFDLSLVGFDLGLVGIDLDQVGCVLVGFDLDQVGFDLDQVGFDLHQVGLTSTRSGSTSTRSGSTSTRTDVFWLVGISTDLLLQLATSRAMTSTQG</sequence>
<accession>A0A8J5JVF8</accession>